<gene>
    <name evidence="2" type="ORF">Sjap_008228</name>
</gene>
<evidence type="ECO:0000313" key="3">
    <source>
        <dbReference type="Proteomes" id="UP001417504"/>
    </source>
</evidence>
<name>A0AAP0PC40_9MAGN</name>
<accession>A0AAP0PC40</accession>
<comment type="caution">
    <text evidence="2">The sequence shown here is derived from an EMBL/GenBank/DDBJ whole genome shotgun (WGS) entry which is preliminary data.</text>
</comment>
<protein>
    <submittedName>
        <fullName evidence="2">Uncharacterized protein</fullName>
    </submittedName>
</protein>
<reference evidence="2 3" key="1">
    <citation type="submission" date="2024-01" db="EMBL/GenBank/DDBJ databases">
        <title>Genome assemblies of Stephania.</title>
        <authorList>
            <person name="Yang L."/>
        </authorList>
    </citation>
    <scope>NUCLEOTIDE SEQUENCE [LARGE SCALE GENOMIC DNA]</scope>
    <source>
        <strain evidence="2">QJT</strain>
        <tissue evidence="2">Leaf</tissue>
    </source>
</reference>
<dbReference type="AlphaFoldDB" id="A0AAP0PC40"/>
<organism evidence="2 3">
    <name type="scientific">Stephania japonica</name>
    <dbReference type="NCBI Taxonomy" id="461633"/>
    <lineage>
        <taxon>Eukaryota</taxon>
        <taxon>Viridiplantae</taxon>
        <taxon>Streptophyta</taxon>
        <taxon>Embryophyta</taxon>
        <taxon>Tracheophyta</taxon>
        <taxon>Spermatophyta</taxon>
        <taxon>Magnoliopsida</taxon>
        <taxon>Ranunculales</taxon>
        <taxon>Menispermaceae</taxon>
        <taxon>Menispermoideae</taxon>
        <taxon>Cissampelideae</taxon>
        <taxon>Stephania</taxon>
    </lineage>
</organism>
<sequence length="186" mass="20679">MADQRGPSDDSGRSSTRAVSIEEFQALMQRVAAHERQLEEILVILRASVVVASVPSMARVTITQEANIPGVTTMTLLPSTTSTTPVMAVVPRTLTVYDTTATIEARQWREFKRHDPIVFYGGTDLTMGYPALKEESIAREVKNRCRPLSDRENRSTRKVKNRHATMTDSIQGTQGDAMDQDEGLEQ</sequence>
<dbReference type="Proteomes" id="UP001417504">
    <property type="component" value="Unassembled WGS sequence"/>
</dbReference>
<evidence type="ECO:0000256" key="1">
    <source>
        <dbReference type="SAM" id="MobiDB-lite"/>
    </source>
</evidence>
<proteinExistence type="predicted"/>
<feature type="compositionally biased region" description="Polar residues" evidence="1">
    <location>
        <begin position="164"/>
        <end position="174"/>
    </location>
</feature>
<dbReference type="EMBL" id="JBBNAE010000003">
    <property type="protein sequence ID" value="KAK9137634.1"/>
    <property type="molecule type" value="Genomic_DNA"/>
</dbReference>
<feature type="region of interest" description="Disordered" evidence="1">
    <location>
        <begin position="143"/>
        <end position="186"/>
    </location>
</feature>
<evidence type="ECO:0000313" key="2">
    <source>
        <dbReference type="EMBL" id="KAK9137634.1"/>
    </source>
</evidence>
<feature type="compositionally biased region" description="Basic and acidic residues" evidence="1">
    <location>
        <begin position="143"/>
        <end position="155"/>
    </location>
</feature>
<keyword evidence="3" id="KW-1185">Reference proteome</keyword>